<keyword evidence="2" id="KW-0378">Hydrolase</keyword>
<evidence type="ECO:0000259" key="1">
    <source>
        <dbReference type="PROSITE" id="PS50830"/>
    </source>
</evidence>
<dbReference type="Gene3D" id="2.40.50.90">
    <property type="match status" value="1"/>
</dbReference>
<feature type="domain" description="TNase-like" evidence="1">
    <location>
        <begin position="41"/>
        <end position="172"/>
    </location>
</feature>
<keyword evidence="2" id="KW-0255">Endonuclease</keyword>
<organism evidence="2 3">
    <name type="scientific">Geopseudomonas sagittaria</name>
    <dbReference type="NCBI Taxonomy" id="1135990"/>
    <lineage>
        <taxon>Bacteria</taxon>
        <taxon>Pseudomonadati</taxon>
        <taxon>Pseudomonadota</taxon>
        <taxon>Gammaproteobacteria</taxon>
        <taxon>Pseudomonadales</taxon>
        <taxon>Pseudomonadaceae</taxon>
        <taxon>Geopseudomonas</taxon>
    </lineage>
</organism>
<sequence length="271" mass="29693">MHLLSPGTARKASLWGAFFVCAVVALTPLRALADACRAPGPLREAQVAKVVDGDTLRLRDGRSVRLIGVNAPEKARAGRPAEPLAEAASRHLQRLVESSGGQVRLVVGEQDRDHYGRSLAHAFGRDGRSWEAQQLAAGLGFAVAIAPNTALVDCLQAAERQARQTGKGVWRRNPLLEVGELRRAGFAVLRGRVTALERNRGGVWLQLDGPLVLRIEPQWLAQFDEGALRRLEGREVEVRGWVVDRSRRGALRSGQARWLLTLSHPSMLEVR</sequence>
<dbReference type="SMART" id="SM00318">
    <property type="entry name" value="SNc"/>
    <property type="match status" value="1"/>
</dbReference>
<protein>
    <submittedName>
        <fullName evidence="2">Endonuclease YncB, thermonuclease family</fullName>
    </submittedName>
</protein>
<name>A0A1I5SWB2_9GAMM</name>
<dbReference type="Proteomes" id="UP000243084">
    <property type="component" value="Unassembled WGS sequence"/>
</dbReference>
<dbReference type="EMBL" id="FOXM01000005">
    <property type="protein sequence ID" value="SFP75062.1"/>
    <property type="molecule type" value="Genomic_DNA"/>
</dbReference>
<dbReference type="GO" id="GO:0004519">
    <property type="term" value="F:endonuclease activity"/>
    <property type="evidence" value="ECO:0007669"/>
    <property type="project" value="UniProtKB-KW"/>
</dbReference>
<dbReference type="PROSITE" id="PS50830">
    <property type="entry name" value="TNASE_3"/>
    <property type="match status" value="1"/>
</dbReference>
<keyword evidence="2" id="KW-0540">Nuclease</keyword>
<dbReference type="SUPFAM" id="SSF50199">
    <property type="entry name" value="Staphylococcal nuclease"/>
    <property type="match status" value="1"/>
</dbReference>
<dbReference type="Pfam" id="PF00565">
    <property type="entry name" value="SNase"/>
    <property type="match status" value="1"/>
</dbReference>
<dbReference type="OrthoDB" id="6867997at2"/>
<dbReference type="AlphaFoldDB" id="A0A1I5SWB2"/>
<dbReference type="RefSeq" id="WP_092430153.1">
    <property type="nucleotide sequence ID" value="NZ_FOXM01000005.1"/>
</dbReference>
<dbReference type="InterPro" id="IPR035437">
    <property type="entry name" value="SNase_OB-fold_sf"/>
</dbReference>
<gene>
    <name evidence="2" type="ORF">SAMN05216229_105145</name>
</gene>
<evidence type="ECO:0000313" key="2">
    <source>
        <dbReference type="EMBL" id="SFP75062.1"/>
    </source>
</evidence>
<reference evidence="3" key="1">
    <citation type="submission" date="2016-10" db="EMBL/GenBank/DDBJ databases">
        <authorList>
            <person name="Varghese N."/>
            <person name="Submissions S."/>
        </authorList>
    </citation>
    <scope>NUCLEOTIDE SEQUENCE [LARGE SCALE GENOMIC DNA]</scope>
    <source>
        <strain evidence="3">JCM 18195</strain>
    </source>
</reference>
<proteinExistence type="predicted"/>
<accession>A0A1I5SWB2</accession>
<dbReference type="InterPro" id="IPR016071">
    <property type="entry name" value="Staphylococal_nuclease_OB-fold"/>
</dbReference>
<keyword evidence="3" id="KW-1185">Reference proteome</keyword>
<evidence type="ECO:0000313" key="3">
    <source>
        <dbReference type="Proteomes" id="UP000243084"/>
    </source>
</evidence>